<reference evidence="3 4" key="1">
    <citation type="journal article" date="2012" name="J. Bacteriol.">
        <title>Genome Sequence of Corynebacterium casei UCMA 3821, Isolated from a Smear-Ripened Cheese.</title>
        <authorList>
            <person name="Monnet C."/>
            <person name="Loux V."/>
            <person name="Bento P."/>
            <person name="Gibrat J.F."/>
            <person name="Straub C."/>
            <person name="Bonnarme P."/>
            <person name="Landaud S."/>
            <person name="Irlinger F."/>
        </authorList>
    </citation>
    <scope>NUCLEOTIDE SEQUENCE [LARGE SCALE GENOMIC DNA]</scope>
    <source>
        <strain evidence="3 4">UCMA 3821</strain>
    </source>
</reference>
<evidence type="ECO:0000313" key="3">
    <source>
        <dbReference type="EMBL" id="CCE55248.1"/>
    </source>
</evidence>
<dbReference type="RefSeq" id="WP_006822724.1">
    <property type="nucleotide sequence ID" value="NZ_CAFW01000079.1"/>
</dbReference>
<keyword evidence="2" id="KW-1133">Transmembrane helix</keyword>
<dbReference type="AlphaFoldDB" id="G7HYI3"/>
<keyword evidence="2" id="KW-0472">Membrane</keyword>
<feature type="transmembrane region" description="Helical" evidence="2">
    <location>
        <begin position="150"/>
        <end position="171"/>
    </location>
</feature>
<sequence>MSQGATEASSGAFHYGEIARSEEADQAIESDRAVDRAFASIYPDVNPAVAIGSSTTERIGLAVATGVLAFGGAMGDLIIAGAGLVLVLFSVIAASLKTPRRVRNEARSRFPRQDWAEYKSKNAPWILGCWAIIIVIVALALFFVPEDQKIIGAVAAGVIAAGLMWSCPGIAPQRKKRRRKKNAVDEDSEDYDSEDYADDSDGSTELDDDTKFWDDIVEEAK</sequence>
<dbReference type="EMBL" id="CAFW01000079">
    <property type="protein sequence ID" value="CCE55248.1"/>
    <property type="molecule type" value="Genomic_DNA"/>
</dbReference>
<protein>
    <submittedName>
        <fullName evidence="3">Uncharacterized protein</fullName>
    </submittedName>
</protein>
<proteinExistence type="predicted"/>
<gene>
    <name evidence="3" type="ORF">CCAS_08710</name>
</gene>
<feature type="transmembrane region" description="Helical" evidence="2">
    <location>
        <begin position="77"/>
        <end position="96"/>
    </location>
</feature>
<evidence type="ECO:0000313" key="4">
    <source>
        <dbReference type="Proteomes" id="UP000004840"/>
    </source>
</evidence>
<accession>G7HYI3</accession>
<comment type="caution">
    <text evidence="3">The sequence shown here is derived from an EMBL/GenBank/DDBJ whole genome shotgun (WGS) entry which is preliminary data.</text>
</comment>
<dbReference type="Proteomes" id="UP000004840">
    <property type="component" value="Unassembled WGS sequence"/>
</dbReference>
<feature type="transmembrane region" description="Helical" evidence="2">
    <location>
        <begin position="125"/>
        <end position="144"/>
    </location>
</feature>
<feature type="compositionally biased region" description="Acidic residues" evidence="1">
    <location>
        <begin position="185"/>
        <end position="208"/>
    </location>
</feature>
<feature type="region of interest" description="Disordered" evidence="1">
    <location>
        <begin position="175"/>
        <end position="211"/>
    </location>
</feature>
<organism evidence="3 4">
    <name type="scientific">Corynebacterium casei UCMA 3821</name>
    <dbReference type="NCBI Taxonomy" id="1110505"/>
    <lineage>
        <taxon>Bacteria</taxon>
        <taxon>Bacillati</taxon>
        <taxon>Actinomycetota</taxon>
        <taxon>Actinomycetes</taxon>
        <taxon>Mycobacteriales</taxon>
        <taxon>Corynebacteriaceae</taxon>
        <taxon>Corynebacterium</taxon>
    </lineage>
</organism>
<name>G7HYI3_9CORY</name>
<evidence type="ECO:0000256" key="1">
    <source>
        <dbReference type="SAM" id="MobiDB-lite"/>
    </source>
</evidence>
<keyword evidence="2" id="KW-0812">Transmembrane</keyword>
<evidence type="ECO:0000256" key="2">
    <source>
        <dbReference type="SAM" id="Phobius"/>
    </source>
</evidence>